<reference evidence="1" key="1">
    <citation type="submission" date="2021-05" db="EMBL/GenBank/DDBJ databases">
        <authorList>
            <person name="Scholz U."/>
            <person name="Mascher M."/>
            <person name="Fiebig A."/>
        </authorList>
    </citation>
    <scope>NUCLEOTIDE SEQUENCE [LARGE SCALE GENOMIC DNA]</scope>
</reference>
<name>A0ACD5YUD1_AVESA</name>
<protein>
    <submittedName>
        <fullName evidence="1">Uncharacterized protein</fullName>
    </submittedName>
</protein>
<keyword evidence="2" id="KW-1185">Reference proteome</keyword>
<organism evidence="1 2">
    <name type="scientific">Avena sativa</name>
    <name type="common">Oat</name>
    <dbReference type="NCBI Taxonomy" id="4498"/>
    <lineage>
        <taxon>Eukaryota</taxon>
        <taxon>Viridiplantae</taxon>
        <taxon>Streptophyta</taxon>
        <taxon>Embryophyta</taxon>
        <taxon>Tracheophyta</taxon>
        <taxon>Spermatophyta</taxon>
        <taxon>Magnoliopsida</taxon>
        <taxon>Liliopsida</taxon>
        <taxon>Poales</taxon>
        <taxon>Poaceae</taxon>
        <taxon>BOP clade</taxon>
        <taxon>Pooideae</taxon>
        <taxon>Poodae</taxon>
        <taxon>Poeae</taxon>
        <taxon>Poeae Chloroplast Group 1 (Aveneae type)</taxon>
        <taxon>Aveninae</taxon>
        <taxon>Avena</taxon>
    </lineage>
</organism>
<accession>A0ACD5YUD1</accession>
<dbReference type="EnsemblPlants" id="AVESA.00010b.r2.6AG1039790.1">
    <property type="protein sequence ID" value="AVESA.00010b.r2.6AG1039790.1.CDS"/>
    <property type="gene ID" value="AVESA.00010b.r2.6AG1039790"/>
</dbReference>
<dbReference type="Proteomes" id="UP001732700">
    <property type="component" value="Chromosome 6A"/>
</dbReference>
<sequence length="470" mass="53064">MKELRSNLTSIAFTNRSVHAWAQESDGSRRLHGRHGTPTKPEYRTAAGWHALHRPSRYPHGTPLLSSANINAPGNTAAVRRLRQTPDRRPPTQVDSRIIFSCFYFFLPNKNKSRRLLLLRDQAILPVISPSWFPSPPFFAMGGSNYDDDWVLPSADITLVLVGKLGYGKSATGNSILGREAFVSEYSHSSVTNTCQMGSTTLKDGRTINVIDTPGLFDMTVTPEDAGKEIVKCLNMAKDGIHAVLMVFSATTRFSLEDSSTIETIKVFFGEQIVDHLILVFTYGDLVGESKLKNMLNNAPEYLQKVVELCKNRVVLFDNKTRDRMIQAKQLEKLLDVVDSVSANNGGKPFTDQMLTRIKEVHDREKEVHDVMGYSEDQISELKKEIHRTRDEQLANITAMVEDKLNCTVEKLQGQLMEEQNARLEAERVAAEARLKSEEEIRQLRERLEKAQLENEEFRRLATSNKCAIL</sequence>
<proteinExistence type="predicted"/>
<evidence type="ECO:0000313" key="2">
    <source>
        <dbReference type="Proteomes" id="UP001732700"/>
    </source>
</evidence>
<reference evidence="1" key="2">
    <citation type="submission" date="2025-09" db="UniProtKB">
        <authorList>
            <consortium name="EnsemblPlants"/>
        </authorList>
    </citation>
    <scope>IDENTIFICATION</scope>
</reference>
<evidence type="ECO:0000313" key="1">
    <source>
        <dbReference type="EnsemblPlants" id="AVESA.00010b.r2.6AG1039790.1.CDS"/>
    </source>
</evidence>